<reference evidence="6" key="1">
    <citation type="submission" date="2022-11" db="UniProtKB">
        <authorList>
            <consortium name="WormBaseParasite"/>
        </authorList>
    </citation>
    <scope>IDENTIFICATION</scope>
</reference>
<dbReference type="InterPro" id="IPR052771">
    <property type="entry name" value="Neurotrophin_sig_adaptor"/>
</dbReference>
<dbReference type="Pfam" id="PF12796">
    <property type="entry name" value="Ank_2"/>
    <property type="match status" value="2"/>
</dbReference>
<dbReference type="SUPFAM" id="SSF48403">
    <property type="entry name" value="Ankyrin repeat"/>
    <property type="match status" value="1"/>
</dbReference>
<dbReference type="InterPro" id="IPR011646">
    <property type="entry name" value="KAP_P-loop"/>
</dbReference>
<keyword evidence="1" id="KW-0040">ANK repeat</keyword>
<dbReference type="GO" id="GO:0030165">
    <property type="term" value="F:PDZ domain binding"/>
    <property type="evidence" value="ECO:0007669"/>
    <property type="project" value="TreeGrafter"/>
</dbReference>
<feature type="repeat" description="ANK" evidence="1">
    <location>
        <begin position="253"/>
        <end position="285"/>
    </location>
</feature>
<dbReference type="Gene3D" id="1.25.40.20">
    <property type="entry name" value="Ankyrin repeat-containing domain"/>
    <property type="match status" value="2"/>
</dbReference>
<feature type="repeat" description="ANK" evidence="1">
    <location>
        <begin position="319"/>
        <end position="351"/>
    </location>
</feature>
<keyword evidence="2" id="KW-0472">Membrane</keyword>
<feature type="repeat" description="ANK" evidence="1">
    <location>
        <begin position="87"/>
        <end position="119"/>
    </location>
</feature>
<keyword evidence="5" id="KW-1185">Reference proteome</keyword>
<keyword evidence="2" id="KW-1133">Transmembrane helix</keyword>
<dbReference type="SMART" id="SM00248">
    <property type="entry name" value="ANK"/>
    <property type="match status" value="11"/>
</dbReference>
<dbReference type="Pfam" id="PF13637">
    <property type="entry name" value="Ank_4"/>
    <property type="match status" value="1"/>
</dbReference>
<feature type="repeat" description="ANK" evidence="1">
    <location>
        <begin position="352"/>
        <end position="384"/>
    </location>
</feature>
<feature type="domain" description="KAP NTPase" evidence="3">
    <location>
        <begin position="456"/>
        <end position="895"/>
    </location>
</feature>
<name>A0A914DMY8_9BILA</name>
<keyword evidence="2" id="KW-0812">Transmembrane</keyword>
<dbReference type="PANTHER" id="PTHR24116:SF0">
    <property type="entry name" value="KINASE D-INTERACTING SUBSTRATE OF 220 KDA"/>
    <property type="match status" value="1"/>
</dbReference>
<feature type="repeat" description="ANK" evidence="1">
    <location>
        <begin position="154"/>
        <end position="186"/>
    </location>
</feature>
<dbReference type="Pfam" id="PF00023">
    <property type="entry name" value="Ank"/>
    <property type="match status" value="2"/>
</dbReference>
<feature type="transmembrane region" description="Helical" evidence="2">
    <location>
        <begin position="684"/>
        <end position="704"/>
    </location>
</feature>
<organism evidence="5 6">
    <name type="scientific">Acrobeloides nanus</name>
    <dbReference type="NCBI Taxonomy" id="290746"/>
    <lineage>
        <taxon>Eukaryota</taxon>
        <taxon>Metazoa</taxon>
        <taxon>Ecdysozoa</taxon>
        <taxon>Nematoda</taxon>
        <taxon>Chromadorea</taxon>
        <taxon>Rhabditida</taxon>
        <taxon>Tylenchina</taxon>
        <taxon>Cephalobomorpha</taxon>
        <taxon>Cephaloboidea</taxon>
        <taxon>Cephalobidae</taxon>
        <taxon>Acrobeloides</taxon>
    </lineage>
</organism>
<dbReference type="PANTHER" id="PTHR24116">
    <property type="entry name" value="KINASE D-INTERACTING SUBSTRATE OF 220 KDA"/>
    <property type="match status" value="1"/>
</dbReference>
<evidence type="ECO:0000313" key="5">
    <source>
        <dbReference type="Proteomes" id="UP000887540"/>
    </source>
</evidence>
<dbReference type="GO" id="GO:0019887">
    <property type="term" value="F:protein kinase regulator activity"/>
    <property type="evidence" value="ECO:0007669"/>
    <property type="project" value="TreeGrafter"/>
</dbReference>
<dbReference type="PRINTS" id="PR01415">
    <property type="entry name" value="ANKYRIN"/>
</dbReference>
<dbReference type="PROSITE" id="PS50088">
    <property type="entry name" value="ANK_REPEAT"/>
    <property type="match status" value="9"/>
</dbReference>
<dbReference type="InterPro" id="IPR057092">
    <property type="entry name" value="SAM_KIDINS220"/>
</dbReference>
<feature type="repeat" description="ANK" evidence="1">
    <location>
        <begin position="187"/>
        <end position="219"/>
    </location>
</feature>
<dbReference type="Pfam" id="PF23307">
    <property type="entry name" value="SAM_KIDINS220"/>
    <property type="match status" value="1"/>
</dbReference>
<dbReference type="WBParaSite" id="ACRNAN_scaffold303.g6989.t1">
    <property type="protein sequence ID" value="ACRNAN_scaffold303.g6989.t1"/>
    <property type="gene ID" value="ACRNAN_scaffold303.g6989"/>
</dbReference>
<dbReference type="SUPFAM" id="SSF47769">
    <property type="entry name" value="SAM/Pointed domain"/>
    <property type="match status" value="1"/>
</dbReference>
<feature type="transmembrane region" description="Helical" evidence="2">
    <location>
        <begin position="513"/>
        <end position="538"/>
    </location>
</feature>
<feature type="repeat" description="ANK" evidence="1">
    <location>
        <begin position="286"/>
        <end position="318"/>
    </location>
</feature>
<dbReference type="Gene3D" id="1.10.150.50">
    <property type="entry name" value="Transcription Factor, Ets-1"/>
    <property type="match status" value="1"/>
</dbReference>
<dbReference type="Pfam" id="PF07693">
    <property type="entry name" value="KAP_NTPase"/>
    <property type="match status" value="1"/>
</dbReference>
<evidence type="ECO:0000256" key="1">
    <source>
        <dbReference type="PROSITE-ProRule" id="PRU00023"/>
    </source>
</evidence>
<dbReference type="AlphaFoldDB" id="A0A914DMY8"/>
<protein>
    <submittedName>
        <fullName evidence="6">KAP NTPase domain-containing protein</fullName>
    </submittedName>
</protein>
<dbReference type="InterPro" id="IPR002110">
    <property type="entry name" value="Ankyrin_rpt"/>
</dbReference>
<evidence type="ECO:0000259" key="3">
    <source>
        <dbReference type="Pfam" id="PF07693"/>
    </source>
</evidence>
<dbReference type="Proteomes" id="UP000887540">
    <property type="component" value="Unplaced"/>
</dbReference>
<dbReference type="PROSITE" id="PS50297">
    <property type="entry name" value="ANK_REP_REGION"/>
    <property type="match status" value="8"/>
</dbReference>
<accession>A0A914DMY8</accession>
<dbReference type="InterPro" id="IPR036770">
    <property type="entry name" value="Ankyrin_rpt-contain_sf"/>
</dbReference>
<feature type="domain" description="Kinase D-interacting substrate of 220 kDa-like SAM" evidence="4">
    <location>
        <begin position="1046"/>
        <end position="1123"/>
    </location>
</feature>
<dbReference type="InterPro" id="IPR013761">
    <property type="entry name" value="SAM/pointed_sf"/>
</dbReference>
<feature type="transmembrane region" description="Helical" evidence="2">
    <location>
        <begin position="550"/>
        <end position="572"/>
    </location>
</feature>
<proteinExistence type="predicted"/>
<evidence type="ECO:0000259" key="4">
    <source>
        <dbReference type="Pfam" id="PF23307"/>
    </source>
</evidence>
<feature type="repeat" description="ANK" evidence="1">
    <location>
        <begin position="120"/>
        <end position="152"/>
    </location>
</feature>
<evidence type="ECO:0000256" key="2">
    <source>
        <dbReference type="SAM" id="Phobius"/>
    </source>
</evidence>
<evidence type="ECO:0000313" key="6">
    <source>
        <dbReference type="WBParaSite" id="ACRNAN_scaffold303.g6989.t1"/>
    </source>
</evidence>
<sequence length="1254" mass="139705">MHLQENDLTINLSSPFSDEAISPQIAAYFEDVEAGRMPVFANLNPIAISTLRNANAETLLIAAARCGHTEIVSHLLPDGDVEETDNDGWTALLNAAKNGHREVVKLLLDAGATVDQTDLMGWSPLMWAAYKNRLGVVDELIAAKAHINLVGEEDSLTPLIIASGRGYIDIVRALIQAGAQVNACDKFGSTALIWASRKGYLEIVEELLNAGAELDAIGMYSSTALMLATKNNYFEVVEALLKREPNVNVVDYNGLSALGIASREGYTKIAEELIHAGAFVNLADRYGNSILASAVRSGNINIVRMLLDKYADVNAKDCENRTPLHLAIDKSYMEIVLCLLEKKPNLELRNKEGDTALLRAVKNRDVAMCQLLVNAGAKLSATDNSGDNSLHLALRSRSPRLTQVLLVNPSDSKLLYRPNRLGETPYSIDQENPHPILPSIFGPIGADVDLKNMLGYDVYGDVLADIVCEPNLSLPLTIGLYAKWGSGKSLLLPKMRDSMKSFSRSWLDGVELYWSWSLIFTLLVICGIFMLILATILAANFAKFTNEITYVPVVVGTSIYAALISLYAFIYYGSEVKLWNTSITVARLIARALTRFKLVLSIFTLNAPVRTDKDLVVSPVSFLFADDHRISFIGGEQALTNIVHSLFVAAEDHYGTFAVRLFSAFKAPHQHTDAKLRTLCGIPVLVYAAVMLLSLILSLFLLIFHFKMREVDLLVTLIHGLDAFTNSQTRLVIMIDGLDSCEQNKMVQILDALSLFFSSRQNSPFIVILAVDPHIIISAINHNLKGASSNSEITGYDYIKNIVSMPFYLHQAAVKKLLISLRQRSETVADWKERTLRSETFRESRVSLRDHKDHMERTFVANDFGHLFPSNDYFSNMNPRTMKRIVNSIALSGRLLRTFEVEFSWYLLYSWISLIEQWPYRMTWLIDRASDVQDDNTLLSELYYRVKQQLPIDNGLLDLDRNPNDFEVILRKMGSSRNEQLTIGHVKQFSACTSNLDPYLRKLIKQYRKEQEGMGEDVEGALIANKPRGAAEFLFDDLNIWESVKKPLVKMQIDEVVYFVNNLNISEIRMKKIIPNFYENNLNGLVLQSCNLDELRESLNVSLGDWTLIRLLIETLRQWKPPQASSQQRRSISGPSGLYPALSGSKIAVNNIPLSRAPSSTQASQPHTNLVMTPPIEDIIAPLSPLPDEVASNKNLSSIKEEDVVDSGPNINVDIDLLDRDDEIGSDGDSARSIAGSRENLLVDSSSTELINNL</sequence>
<feature type="repeat" description="ANK" evidence="1">
    <location>
        <begin position="220"/>
        <end position="252"/>
    </location>
</feature>